<dbReference type="EC" id="3.1.26.-" evidence="5"/>
<evidence type="ECO:0000313" key="8">
    <source>
        <dbReference type="Proteomes" id="UP001596258"/>
    </source>
</evidence>
<reference evidence="8" key="1">
    <citation type="journal article" date="2019" name="Int. J. Syst. Evol. Microbiol.">
        <title>The Global Catalogue of Microorganisms (GCM) 10K type strain sequencing project: providing services to taxonomists for standard genome sequencing and annotation.</title>
        <authorList>
            <consortium name="The Broad Institute Genomics Platform"/>
            <consortium name="The Broad Institute Genome Sequencing Center for Infectious Disease"/>
            <person name="Wu L."/>
            <person name="Ma J."/>
        </authorList>
    </citation>
    <scope>NUCLEOTIDE SEQUENCE [LARGE SCALE GENOMIC DNA]</scope>
    <source>
        <strain evidence="8">CCM 8893</strain>
    </source>
</reference>
<dbReference type="Pfam" id="PF00636">
    <property type="entry name" value="Ribonuclease_3"/>
    <property type="match status" value="1"/>
</dbReference>
<gene>
    <name evidence="5" type="primary">mrnC</name>
    <name evidence="7" type="ORF">ACFP1M_04400</name>
</gene>
<name>A0ABW1U8F7_9LACO</name>
<feature type="domain" description="RNase III" evidence="6">
    <location>
        <begin position="1"/>
        <end position="134"/>
    </location>
</feature>
<evidence type="ECO:0000256" key="3">
    <source>
        <dbReference type="ARBA" id="ARBA00022759"/>
    </source>
</evidence>
<evidence type="ECO:0000256" key="1">
    <source>
        <dbReference type="ARBA" id="ARBA00022552"/>
    </source>
</evidence>
<keyword evidence="5" id="KW-0460">Magnesium</keyword>
<evidence type="ECO:0000256" key="4">
    <source>
        <dbReference type="ARBA" id="ARBA00022801"/>
    </source>
</evidence>
<feature type="active site" evidence="5">
    <location>
        <position position="20"/>
    </location>
</feature>
<dbReference type="SMART" id="SM00535">
    <property type="entry name" value="RIBOc"/>
    <property type="match status" value="1"/>
</dbReference>
<evidence type="ECO:0000313" key="7">
    <source>
        <dbReference type="EMBL" id="MFC6289443.1"/>
    </source>
</evidence>
<keyword evidence="8" id="KW-1185">Reference proteome</keyword>
<evidence type="ECO:0000256" key="5">
    <source>
        <dbReference type="HAMAP-Rule" id="MF_01468"/>
    </source>
</evidence>
<dbReference type="Proteomes" id="UP001596258">
    <property type="component" value="Unassembled WGS sequence"/>
</dbReference>
<keyword evidence="4 5" id="KW-0378">Hydrolase</keyword>
<dbReference type="InterPro" id="IPR000999">
    <property type="entry name" value="RNase_III_dom"/>
</dbReference>
<dbReference type="InterPro" id="IPR008226">
    <property type="entry name" value="Mini3_fam"/>
</dbReference>
<dbReference type="PIRSF" id="PIRSF005520">
    <property type="entry name" value="UCP005520"/>
    <property type="match status" value="1"/>
</dbReference>
<comment type="function">
    <text evidence="5">Involved in correct processing of both the 5' and 3' ends of 23S rRNA precursor. Processes 30S rRNA precursor transcript even in absence of ribonuclease 3 (Rnc); Rnc processes 30S rRNA into smaller rRNA precursors.</text>
</comment>
<protein>
    <recommendedName>
        <fullName evidence="5">Mini-ribonuclease 3</fullName>
        <shortName evidence="5">Mini-3</shortName>
        <shortName evidence="5">Mini-RNase 3</shortName>
        <ecNumber evidence="5">3.1.26.-</ecNumber>
    </recommendedName>
    <alternativeName>
        <fullName evidence="5">Mini-RNase III</fullName>
        <shortName evidence="5">Mini-III</shortName>
    </alternativeName>
</protein>
<organism evidence="7 8">
    <name type="scientific">Levilactobacillus angrenensis</name>
    <dbReference type="NCBI Taxonomy" id="2486020"/>
    <lineage>
        <taxon>Bacteria</taxon>
        <taxon>Bacillati</taxon>
        <taxon>Bacillota</taxon>
        <taxon>Bacilli</taxon>
        <taxon>Lactobacillales</taxon>
        <taxon>Lactobacillaceae</taxon>
        <taxon>Levilactobacillus</taxon>
    </lineage>
</organism>
<evidence type="ECO:0000256" key="2">
    <source>
        <dbReference type="ARBA" id="ARBA00022722"/>
    </source>
</evidence>
<keyword evidence="5" id="KW-0963">Cytoplasm</keyword>
<dbReference type="HAMAP" id="MF_01468">
    <property type="entry name" value="RNase_Mini_III"/>
    <property type="match status" value="1"/>
</dbReference>
<dbReference type="PANTHER" id="PTHR34276:SF1">
    <property type="entry name" value="MINI-RIBONUCLEASE 3"/>
    <property type="match status" value="1"/>
</dbReference>
<accession>A0ABW1U8F7</accession>
<dbReference type="PANTHER" id="PTHR34276">
    <property type="entry name" value="MINI-RIBONUCLEASE 3"/>
    <property type="match status" value="1"/>
</dbReference>
<comment type="cofactor">
    <cofactor evidence="5">
        <name>Mg(2+)</name>
        <dbReference type="ChEBI" id="CHEBI:18420"/>
    </cofactor>
</comment>
<dbReference type="Gene3D" id="1.10.1520.10">
    <property type="entry name" value="Ribonuclease III domain"/>
    <property type="match status" value="1"/>
</dbReference>
<comment type="subunit">
    <text evidence="5">Homodimer.</text>
</comment>
<proteinExistence type="inferred from homology"/>
<keyword evidence="2 5" id="KW-0540">Nuclease</keyword>
<dbReference type="SUPFAM" id="SSF69065">
    <property type="entry name" value="RNase III domain-like"/>
    <property type="match status" value="1"/>
</dbReference>
<keyword evidence="5" id="KW-0699">rRNA-binding</keyword>
<comment type="caution">
    <text evidence="7">The sequence shown here is derived from an EMBL/GenBank/DDBJ whole genome shotgun (WGS) entry which is preliminary data.</text>
</comment>
<evidence type="ECO:0000259" key="6">
    <source>
        <dbReference type="SMART" id="SM00535"/>
    </source>
</evidence>
<dbReference type="InterPro" id="IPR036389">
    <property type="entry name" value="RNase_III_sf"/>
</dbReference>
<comment type="similarity">
    <text evidence="5">Belongs to the MrnC RNase family.</text>
</comment>
<keyword evidence="1 5" id="KW-0698">rRNA processing</keyword>
<sequence>MTTEVDYQQLNGVALAYMGDAAYEVIIRRHLIAAGLAKPNHLQKKATHYVSAKAQAALIDLMGQDKILSEDEWTMFKRGRNAKSYTHAKNTDVVTYRISTGFEALMGYLALSGQQDRVDELGQWCIEQVEAGRTE</sequence>
<keyword evidence="5" id="KW-0690">Ribosome biogenesis</keyword>
<keyword evidence="3 5" id="KW-0255">Endonuclease</keyword>
<comment type="subcellular location">
    <subcellularLocation>
        <location evidence="5">Cytoplasm</location>
    </subcellularLocation>
</comment>
<dbReference type="EMBL" id="JBHSSO010000014">
    <property type="protein sequence ID" value="MFC6289443.1"/>
    <property type="molecule type" value="Genomic_DNA"/>
</dbReference>
<dbReference type="RefSeq" id="WP_125575610.1">
    <property type="nucleotide sequence ID" value="NZ_JBHSSO010000014.1"/>
</dbReference>
<keyword evidence="5" id="KW-0694">RNA-binding</keyword>